<dbReference type="Pfam" id="PF00984">
    <property type="entry name" value="UDPG_MGDP_dh"/>
    <property type="match status" value="1"/>
</dbReference>
<dbReference type="Gene3D" id="1.20.5.100">
    <property type="entry name" value="Cytochrome c1, transmembrane anchor, C-terminal"/>
    <property type="match status" value="1"/>
</dbReference>
<evidence type="ECO:0000256" key="2">
    <source>
        <dbReference type="ARBA" id="ARBA00006601"/>
    </source>
</evidence>
<feature type="binding site" evidence="11">
    <location>
        <position position="30"/>
    </location>
    <ligand>
        <name>NAD(+)</name>
        <dbReference type="ChEBI" id="CHEBI:57540"/>
    </ligand>
</feature>
<dbReference type="InterPro" id="IPR036220">
    <property type="entry name" value="UDP-Glc/GDP-Man_DH_C_sf"/>
</dbReference>
<dbReference type="Pfam" id="PF03721">
    <property type="entry name" value="UDPG_MGDP_dh_N"/>
    <property type="match status" value="1"/>
</dbReference>
<sequence>MRLTMIGAGYVGLVSGACFADFGHVVTCVDNNEDRIRSLGAGKMPIYEPGLDRIVASNVAEDRLRFTTDLAASVASADAVFIAVGTPSRRGDGHADLTYVHAAARLIAAALDGFTVIVTKSTVPVGTGDQIEAIIREERSDADFAVVSNPEFLREGAAIDDFKRPNRIVVGTTDPRGREVMQEVYRPLYLNQAPLLFTDRRTAELVKYAANAFLATKITFINEMADLCEKVGADVQDVARGIGLDNRIGPKFLHAGPGFGGSCFPKDTLALIRTAEEAGADLRIVSAVSDINESRKSRMADRVVDALGGSLEGRTIAVLGLTFKPNTDDMREAPSLSLIPPLQAAGASVRAYDPQGMEFARPLLPGVTLAKDAYDCATGADALVIVTEWESFRALDFARIKSVMKQPLLVDFRNIYPPSELHAHGFTYRSVGRPRLDRGEAVS</sequence>
<accession>A0A1G6D7A1</accession>
<feature type="domain" description="UDP-glucose/GDP-mannose dehydrogenase C-terminal" evidence="12">
    <location>
        <begin position="317"/>
        <end position="418"/>
    </location>
</feature>
<comment type="similarity">
    <text evidence="2 8">Belongs to the UDP-glucose/GDP-mannose dehydrogenase family.</text>
</comment>
<feature type="binding site" evidence="11">
    <location>
        <position position="266"/>
    </location>
    <ligand>
        <name>NAD(+)</name>
        <dbReference type="ChEBI" id="CHEBI:57540"/>
    </ligand>
</feature>
<feature type="binding site" evidence="11">
    <location>
        <position position="86"/>
    </location>
    <ligand>
        <name>NAD(+)</name>
        <dbReference type="ChEBI" id="CHEBI:57540"/>
    </ligand>
</feature>
<dbReference type="InterPro" id="IPR014026">
    <property type="entry name" value="UDP-Glc/GDP-Man_DH_dimer"/>
</dbReference>
<evidence type="ECO:0000256" key="10">
    <source>
        <dbReference type="PIRSR" id="PIRSR500134-2"/>
    </source>
</evidence>
<dbReference type="SUPFAM" id="SSF48179">
    <property type="entry name" value="6-phosphogluconate dehydrogenase C-terminal domain-like"/>
    <property type="match status" value="1"/>
</dbReference>
<keyword evidence="14" id="KW-1185">Reference proteome</keyword>
<evidence type="ECO:0000256" key="4">
    <source>
        <dbReference type="ARBA" id="ARBA00015132"/>
    </source>
</evidence>
<dbReference type="EC" id="1.1.1.22" evidence="3 8"/>
<dbReference type="Gene3D" id="3.40.50.720">
    <property type="entry name" value="NAD(P)-binding Rossmann-like Domain"/>
    <property type="match status" value="2"/>
</dbReference>
<dbReference type="InterPro" id="IPR017476">
    <property type="entry name" value="UDP-Glc/GDP-Man"/>
</dbReference>
<evidence type="ECO:0000256" key="8">
    <source>
        <dbReference type="PIRNR" id="PIRNR000124"/>
    </source>
</evidence>
<dbReference type="AlphaFoldDB" id="A0A1G6D7A1"/>
<protein>
    <recommendedName>
        <fullName evidence="4 8">UDP-glucose 6-dehydrogenase</fullName>
        <ecNumber evidence="3 8">1.1.1.22</ecNumber>
    </recommendedName>
</protein>
<dbReference type="EMBL" id="FMXQ01000006">
    <property type="protein sequence ID" value="SDB41023.1"/>
    <property type="molecule type" value="Genomic_DNA"/>
</dbReference>
<feature type="binding site" evidence="11">
    <location>
        <position position="35"/>
    </location>
    <ligand>
        <name>NAD(+)</name>
        <dbReference type="ChEBI" id="CHEBI:57540"/>
    </ligand>
</feature>
<feature type="binding site" evidence="10">
    <location>
        <begin position="252"/>
        <end position="256"/>
    </location>
    <ligand>
        <name>substrate</name>
    </ligand>
</feature>
<proteinExistence type="inferred from homology"/>
<name>A0A1G6D7A1_9HYPH</name>
<feature type="binding site" evidence="10">
    <location>
        <begin position="152"/>
        <end position="155"/>
    </location>
    <ligand>
        <name>substrate</name>
    </ligand>
</feature>
<dbReference type="SUPFAM" id="SSF51735">
    <property type="entry name" value="NAD(P)-binding Rossmann-fold domains"/>
    <property type="match status" value="1"/>
</dbReference>
<dbReference type="PIRSF" id="PIRSF000124">
    <property type="entry name" value="UDPglc_GDPman_dh"/>
    <property type="match status" value="1"/>
</dbReference>
<dbReference type="UniPathway" id="UPA00038">
    <property type="reaction ID" value="UER00491"/>
</dbReference>
<dbReference type="InterPro" id="IPR008927">
    <property type="entry name" value="6-PGluconate_DH-like_C_sf"/>
</dbReference>
<dbReference type="InterPro" id="IPR001732">
    <property type="entry name" value="UDP-Glc/GDP-Man_DH_N"/>
</dbReference>
<dbReference type="GO" id="GO:0051287">
    <property type="term" value="F:NAD binding"/>
    <property type="evidence" value="ECO:0007669"/>
    <property type="project" value="InterPro"/>
</dbReference>
<dbReference type="GO" id="GO:0000271">
    <property type="term" value="P:polysaccharide biosynthetic process"/>
    <property type="evidence" value="ECO:0007669"/>
    <property type="project" value="InterPro"/>
</dbReference>
<evidence type="ECO:0000256" key="3">
    <source>
        <dbReference type="ARBA" id="ARBA00012954"/>
    </source>
</evidence>
<evidence type="ECO:0000256" key="11">
    <source>
        <dbReference type="PIRSR" id="PIRSR500134-3"/>
    </source>
</evidence>
<feature type="binding site" evidence="11">
    <location>
        <position position="122"/>
    </location>
    <ligand>
        <name>NAD(+)</name>
        <dbReference type="ChEBI" id="CHEBI:57540"/>
    </ligand>
</feature>
<evidence type="ECO:0000256" key="7">
    <source>
        <dbReference type="ARBA" id="ARBA00047473"/>
    </source>
</evidence>
<dbReference type="OrthoDB" id="9803238at2"/>
<evidence type="ECO:0000313" key="13">
    <source>
        <dbReference type="EMBL" id="SDB41023.1"/>
    </source>
</evidence>
<evidence type="ECO:0000313" key="14">
    <source>
        <dbReference type="Proteomes" id="UP000199071"/>
    </source>
</evidence>
<feature type="binding site" evidence="10">
    <location>
        <position position="324"/>
    </location>
    <ligand>
        <name>substrate</name>
    </ligand>
</feature>
<feature type="binding site" evidence="10">
    <location>
        <position position="207"/>
    </location>
    <ligand>
        <name>substrate</name>
    </ligand>
</feature>
<keyword evidence="5 8" id="KW-0560">Oxidoreductase</keyword>
<evidence type="ECO:0000256" key="6">
    <source>
        <dbReference type="ARBA" id="ARBA00023027"/>
    </source>
</evidence>
<dbReference type="RefSeq" id="WP_090877548.1">
    <property type="nucleotide sequence ID" value="NZ_FMXQ01000006.1"/>
</dbReference>
<reference evidence="13 14" key="1">
    <citation type="submission" date="2016-10" db="EMBL/GenBank/DDBJ databases">
        <authorList>
            <person name="de Groot N.N."/>
        </authorList>
    </citation>
    <scope>NUCLEOTIDE SEQUENCE [LARGE SCALE GENOMIC DNA]</scope>
    <source>
        <strain evidence="13 14">ATCC 35022</strain>
    </source>
</reference>
<comment type="pathway">
    <text evidence="1">Nucleotide-sugar biosynthesis; UDP-alpha-D-glucuronate biosynthesis; UDP-alpha-D-glucuronate from UDP-alpha-D-glucose: step 1/1.</text>
</comment>
<dbReference type="Pfam" id="PF03720">
    <property type="entry name" value="UDPG_MGDP_dh_C"/>
    <property type="match status" value="1"/>
</dbReference>
<dbReference type="InterPro" id="IPR028357">
    <property type="entry name" value="UDPglc_DH_bac"/>
</dbReference>
<dbReference type="InterPro" id="IPR014027">
    <property type="entry name" value="UDP-Glc/GDP-Man_DH_C"/>
</dbReference>
<dbReference type="STRING" id="665467.SAMN02982931_03110"/>
<evidence type="ECO:0000256" key="5">
    <source>
        <dbReference type="ARBA" id="ARBA00023002"/>
    </source>
</evidence>
<dbReference type="NCBIfam" id="TIGR03026">
    <property type="entry name" value="NDP-sugDHase"/>
    <property type="match status" value="1"/>
</dbReference>
<feature type="active site" description="Nucleophile" evidence="9">
    <location>
        <position position="263"/>
    </location>
</feature>
<comment type="catalytic activity">
    <reaction evidence="7 8">
        <text>UDP-alpha-D-glucose + 2 NAD(+) + H2O = UDP-alpha-D-glucuronate + 2 NADH + 3 H(+)</text>
        <dbReference type="Rhea" id="RHEA:23596"/>
        <dbReference type="ChEBI" id="CHEBI:15377"/>
        <dbReference type="ChEBI" id="CHEBI:15378"/>
        <dbReference type="ChEBI" id="CHEBI:57540"/>
        <dbReference type="ChEBI" id="CHEBI:57945"/>
        <dbReference type="ChEBI" id="CHEBI:58052"/>
        <dbReference type="ChEBI" id="CHEBI:58885"/>
        <dbReference type="EC" id="1.1.1.22"/>
    </reaction>
</comment>
<dbReference type="SMART" id="SM00984">
    <property type="entry name" value="UDPG_MGDP_dh_C"/>
    <property type="match status" value="1"/>
</dbReference>
<dbReference type="SUPFAM" id="SSF52413">
    <property type="entry name" value="UDP-glucose/GDP-mannose dehydrogenase C-terminal domain"/>
    <property type="match status" value="1"/>
</dbReference>
<feature type="binding site" evidence="11">
    <location>
        <position position="155"/>
    </location>
    <ligand>
        <name>NAD(+)</name>
        <dbReference type="ChEBI" id="CHEBI:57540"/>
    </ligand>
</feature>
<dbReference type="Proteomes" id="UP000199071">
    <property type="component" value="Unassembled WGS sequence"/>
</dbReference>
<dbReference type="PANTHER" id="PTHR43750:SF3">
    <property type="entry name" value="UDP-GLUCOSE 6-DEHYDROGENASE TUAD"/>
    <property type="match status" value="1"/>
</dbReference>
<evidence type="ECO:0000256" key="9">
    <source>
        <dbReference type="PIRSR" id="PIRSR500134-1"/>
    </source>
</evidence>
<dbReference type="PIRSF" id="PIRSF500134">
    <property type="entry name" value="UDPglc_DH_bac"/>
    <property type="match status" value="1"/>
</dbReference>
<dbReference type="GO" id="GO:0003979">
    <property type="term" value="F:UDP-glucose 6-dehydrogenase activity"/>
    <property type="evidence" value="ECO:0007669"/>
    <property type="project" value="UniProtKB-EC"/>
</dbReference>
<dbReference type="GO" id="GO:0006065">
    <property type="term" value="P:UDP-glucuronate biosynthetic process"/>
    <property type="evidence" value="ECO:0007669"/>
    <property type="project" value="UniProtKB-UniPathway"/>
</dbReference>
<evidence type="ECO:0000256" key="1">
    <source>
        <dbReference type="ARBA" id="ARBA00004701"/>
    </source>
</evidence>
<dbReference type="PANTHER" id="PTHR43750">
    <property type="entry name" value="UDP-GLUCOSE 6-DEHYDROGENASE TUAD"/>
    <property type="match status" value="1"/>
</dbReference>
<dbReference type="PROSITE" id="PS51257">
    <property type="entry name" value="PROKAR_LIPOPROTEIN"/>
    <property type="match status" value="1"/>
</dbReference>
<gene>
    <name evidence="13" type="ORF">SAMN02982931_03110</name>
</gene>
<organism evidence="13 14">
    <name type="scientific">Bauldia litoralis</name>
    <dbReference type="NCBI Taxonomy" id="665467"/>
    <lineage>
        <taxon>Bacteria</taxon>
        <taxon>Pseudomonadati</taxon>
        <taxon>Pseudomonadota</taxon>
        <taxon>Alphaproteobacteria</taxon>
        <taxon>Hyphomicrobiales</taxon>
        <taxon>Kaistiaceae</taxon>
        <taxon>Bauldia</taxon>
    </lineage>
</organism>
<evidence type="ECO:0000259" key="12">
    <source>
        <dbReference type="SMART" id="SM00984"/>
    </source>
</evidence>
<feature type="binding site" evidence="10">
    <location>
        <position position="260"/>
    </location>
    <ligand>
        <name>substrate</name>
    </ligand>
</feature>
<keyword evidence="6 8" id="KW-0520">NAD</keyword>
<dbReference type="InterPro" id="IPR036291">
    <property type="entry name" value="NAD(P)-bd_dom_sf"/>
</dbReference>
<feature type="binding site" evidence="11">
    <location>
        <position position="331"/>
    </location>
    <ligand>
        <name>NAD(+)</name>
        <dbReference type="ChEBI" id="CHEBI:57540"/>
    </ligand>
</feature>